<evidence type="ECO:0000256" key="1">
    <source>
        <dbReference type="SAM" id="MobiDB-lite"/>
    </source>
</evidence>
<name>A0A4Q4MKL9_9PLEO</name>
<reference evidence="3" key="1">
    <citation type="journal article" date="2019" name="bioRxiv">
        <title>Genomics, evolutionary history and diagnostics of the Alternaria alternata species group including apple and Asian pear pathotypes.</title>
        <authorList>
            <person name="Armitage A.D."/>
            <person name="Cockerton H.M."/>
            <person name="Sreenivasaprasad S."/>
            <person name="Woodhall J.W."/>
            <person name="Lane C.R."/>
            <person name="Harrison R.J."/>
            <person name="Clarkson J.P."/>
        </authorList>
    </citation>
    <scope>NUCLEOTIDE SEQUENCE [LARGE SCALE GENOMIC DNA]</scope>
    <source>
        <strain evidence="3">FERA 1082</strain>
    </source>
</reference>
<dbReference type="Proteomes" id="UP000292402">
    <property type="component" value="Unassembled WGS sequence"/>
</dbReference>
<organism evidence="2 3">
    <name type="scientific">Alternaria tenuissima</name>
    <dbReference type="NCBI Taxonomy" id="119927"/>
    <lineage>
        <taxon>Eukaryota</taxon>
        <taxon>Fungi</taxon>
        <taxon>Dikarya</taxon>
        <taxon>Ascomycota</taxon>
        <taxon>Pezizomycotina</taxon>
        <taxon>Dothideomycetes</taxon>
        <taxon>Pleosporomycetidae</taxon>
        <taxon>Pleosporales</taxon>
        <taxon>Pleosporineae</taxon>
        <taxon>Pleosporaceae</taxon>
        <taxon>Alternaria</taxon>
        <taxon>Alternaria sect. Alternaria</taxon>
        <taxon>Alternaria alternata complex</taxon>
    </lineage>
</organism>
<gene>
    <name evidence="2" type="ORF">AA0114_g4571</name>
</gene>
<accession>A0A4Q4MKL9</accession>
<proteinExistence type="predicted"/>
<feature type="region of interest" description="Disordered" evidence="1">
    <location>
        <begin position="1"/>
        <end position="35"/>
    </location>
</feature>
<evidence type="ECO:0000313" key="3">
    <source>
        <dbReference type="Proteomes" id="UP000292402"/>
    </source>
</evidence>
<evidence type="ECO:0000313" key="2">
    <source>
        <dbReference type="EMBL" id="RYN53304.1"/>
    </source>
</evidence>
<dbReference type="AlphaFoldDB" id="A0A4Q4MKL9"/>
<comment type="caution">
    <text evidence="2">The sequence shown here is derived from an EMBL/GenBank/DDBJ whole genome shotgun (WGS) entry which is preliminary data.</text>
</comment>
<dbReference type="EMBL" id="PDXA01000012">
    <property type="protein sequence ID" value="RYN53304.1"/>
    <property type="molecule type" value="Genomic_DNA"/>
</dbReference>
<protein>
    <submittedName>
        <fullName evidence="2">Uncharacterized protein</fullName>
    </submittedName>
</protein>
<sequence length="48" mass="5244">MPEEFEESKSWAKSGGPKLLANIAPPDCPGTTLPRVSTQRIGWGVTRF</sequence>